<protein>
    <submittedName>
        <fullName evidence="3">FecR family protein</fullName>
    </submittedName>
</protein>
<feature type="domain" description="FecR N-terminal" evidence="2">
    <location>
        <begin position="14"/>
        <end position="56"/>
    </location>
</feature>
<dbReference type="InterPro" id="IPR006860">
    <property type="entry name" value="FecR"/>
</dbReference>
<reference evidence="3 4" key="1">
    <citation type="submission" date="2016-10" db="EMBL/GenBank/DDBJ databases">
        <authorList>
            <person name="de Groot N.N."/>
        </authorList>
    </citation>
    <scope>NUCLEOTIDE SEQUENCE [LARGE SCALE GENOMIC DNA]</scope>
    <source>
        <strain evidence="3 4">LMG 27941</strain>
    </source>
</reference>
<gene>
    <name evidence="3" type="ORF">SAMN05216230_101837</name>
</gene>
<evidence type="ECO:0000313" key="3">
    <source>
        <dbReference type="EMBL" id="SEP93655.1"/>
    </source>
</evidence>
<dbReference type="AlphaFoldDB" id="A0A1H9BXG0"/>
<proteinExistence type="predicted"/>
<dbReference type="GO" id="GO:0016989">
    <property type="term" value="F:sigma factor antagonist activity"/>
    <property type="evidence" value="ECO:0007669"/>
    <property type="project" value="TreeGrafter"/>
</dbReference>
<evidence type="ECO:0000259" key="1">
    <source>
        <dbReference type="Pfam" id="PF04773"/>
    </source>
</evidence>
<dbReference type="InterPro" id="IPR032623">
    <property type="entry name" value="FecR_N"/>
</dbReference>
<evidence type="ECO:0000313" key="4">
    <source>
        <dbReference type="Proteomes" id="UP000199221"/>
    </source>
</evidence>
<dbReference type="RefSeq" id="WP_094010311.1">
    <property type="nucleotide sequence ID" value="NZ_CP128543.1"/>
</dbReference>
<dbReference type="Pfam" id="PF16220">
    <property type="entry name" value="DUF4880"/>
    <property type="match status" value="1"/>
</dbReference>
<dbReference type="PIRSF" id="PIRSF018266">
    <property type="entry name" value="FecR"/>
    <property type="match status" value="1"/>
</dbReference>
<dbReference type="Pfam" id="PF04773">
    <property type="entry name" value="FecR"/>
    <property type="match status" value="1"/>
</dbReference>
<dbReference type="GeneID" id="93675787"/>
<evidence type="ECO:0000259" key="2">
    <source>
        <dbReference type="Pfam" id="PF16220"/>
    </source>
</evidence>
<feature type="domain" description="FecR protein" evidence="1">
    <location>
        <begin position="115"/>
        <end position="205"/>
    </location>
</feature>
<dbReference type="Gene3D" id="2.60.120.1440">
    <property type="match status" value="1"/>
</dbReference>
<accession>A0A1H9BXG0</accession>
<dbReference type="Proteomes" id="UP000199221">
    <property type="component" value="Unassembled WGS sequence"/>
</dbReference>
<dbReference type="InterPro" id="IPR012373">
    <property type="entry name" value="Ferrdict_sens_TM"/>
</dbReference>
<sequence>MPTPDQSPTQAQVDQAIEWLVKLRYDSPGPRTEQQFQRWLASHPQHAQAWQRVSSLGDELASLPSELSRQTLAGTERRRMSRRDHLKLLSVLALGGGAGWAAREPLGLSAWMADSRTATGERRELLGSDGSLIHLNTASAIDLRYSADQRRLTLLRGEISLDSNVNDNRPFSIDTPVGTLGTQGGQLLLRENAQGLLLAVRRGEVTLFPASSAAHSVKPGEVLQVFAQGDYRPATVHGDPWAWTDGVLSVQQMPLGEFIDELSRYRPGVLRCAPEVAGLKISGTYQLADTDQVLLLVARSLPVRVDYRTRYWVSIGAA</sequence>
<dbReference type="PANTHER" id="PTHR30273">
    <property type="entry name" value="PERIPLASMIC SIGNAL SENSOR AND SIGMA FACTOR ACTIVATOR FECR-RELATED"/>
    <property type="match status" value="1"/>
</dbReference>
<organism evidence="3 4">
    <name type="scientific">Pseudomonas soli</name>
    <dbReference type="NCBI Taxonomy" id="1306993"/>
    <lineage>
        <taxon>Bacteria</taxon>
        <taxon>Pseudomonadati</taxon>
        <taxon>Pseudomonadota</taxon>
        <taxon>Gammaproteobacteria</taxon>
        <taxon>Pseudomonadales</taxon>
        <taxon>Pseudomonadaceae</taxon>
        <taxon>Pseudomonas</taxon>
    </lineage>
</organism>
<name>A0A1H9BXG0_9PSED</name>
<dbReference type="PANTHER" id="PTHR30273:SF2">
    <property type="entry name" value="PROTEIN FECR"/>
    <property type="match status" value="1"/>
</dbReference>
<dbReference type="EMBL" id="FOEQ01000001">
    <property type="protein sequence ID" value="SEP93655.1"/>
    <property type="molecule type" value="Genomic_DNA"/>
</dbReference>